<dbReference type="RefSeq" id="WP_016896089.1">
    <property type="nucleotide sequence ID" value="NZ_CP029076.1"/>
</dbReference>
<sequence>MNPHDPASDIVNEFINAMKKAFNPADSFQPPLGGGSKDVRFFAGDGPLPLSVWDPEHGPAAGCKEPLLWVRVDRRYRSRRSDFPAAYVAARDCKTADVVRALAVEIGIARCADMSAKPKWPVLESEAEISLDDSFRIETALCLAATALTKPDRAVATDTIAPQGPEGGLIAWTGMAYVSL</sequence>
<name>A0A0U0ZMP4_9MYCO</name>
<dbReference type="EMBL" id="CSWP01000005">
    <property type="protein sequence ID" value="CPV56838.1"/>
    <property type="molecule type" value="Genomic_DNA"/>
</dbReference>
<dbReference type="Proteomes" id="UP000045782">
    <property type="component" value="Unassembled WGS sequence"/>
</dbReference>
<gene>
    <name evidence="1" type="ORF">ERS075579_02846</name>
</gene>
<evidence type="ECO:0000313" key="2">
    <source>
        <dbReference type="Proteomes" id="UP000045782"/>
    </source>
</evidence>
<accession>A0A0U0ZMP4</accession>
<protein>
    <submittedName>
        <fullName evidence="1">Uncharacterized protein</fullName>
    </submittedName>
</protein>
<proteinExistence type="predicted"/>
<dbReference type="AlphaFoldDB" id="A0A0U0ZMP4"/>
<evidence type="ECO:0000313" key="1">
    <source>
        <dbReference type="EMBL" id="CPV56838.1"/>
    </source>
</evidence>
<organism evidence="1 2">
    <name type="scientific">Mycobacteroides abscessus</name>
    <dbReference type="NCBI Taxonomy" id="36809"/>
    <lineage>
        <taxon>Bacteria</taxon>
        <taxon>Bacillati</taxon>
        <taxon>Actinomycetota</taxon>
        <taxon>Actinomycetes</taxon>
        <taxon>Mycobacteriales</taxon>
        <taxon>Mycobacteriaceae</taxon>
        <taxon>Mycobacteroides</taxon>
    </lineage>
</organism>
<reference evidence="1 2" key="1">
    <citation type="submission" date="2015-03" db="EMBL/GenBank/DDBJ databases">
        <authorList>
            <person name="Murphy D."/>
        </authorList>
    </citation>
    <scope>NUCLEOTIDE SEQUENCE [LARGE SCALE GENOMIC DNA]</scope>
    <source>
        <strain evidence="1 2">PAP088</strain>
    </source>
</reference>